<proteinExistence type="inferred from homology"/>
<feature type="signal peptide" evidence="7">
    <location>
        <begin position="1"/>
        <end position="29"/>
    </location>
</feature>
<comment type="caution">
    <text evidence="9">The sequence shown here is derived from an EMBL/GenBank/DDBJ whole genome shotgun (WGS) entry which is preliminary data.</text>
</comment>
<keyword evidence="7" id="KW-0732">Signal</keyword>
<dbReference type="PANTHER" id="PTHR11705">
    <property type="entry name" value="PROTEASE FAMILY M14 CARBOXYPEPTIDASE A,B"/>
    <property type="match status" value="1"/>
</dbReference>
<comment type="cofactor">
    <cofactor evidence="1">
        <name>Zn(2+)</name>
        <dbReference type="ChEBI" id="CHEBI:29105"/>
    </cofactor>
</comment>
<evidence type="ECO:0000313" key="9">
    <source>
        <dbReference type="EMBL" id="MBM7703984.1"/>
    </source>
</evidence>
<reference evidence="9 10" key="1">
    <citation type="submission" date="2021-01" db="EMBL/GenBank/DDBJ databases">
        <title>Genomic Encyclopedia of Type Strains, Phase IV (KMG-IV): sequencing the most valuable type-strain genomes for metagenomic binning, comparative biology and taxonomic classification.</title>
        <authorList>
            <person name="Goeker M."/>
        </authorList>
    </citation>
    <scope>NUCLEOTIDE SEQUENCE [LARGE SCALE GENOMIC DNA]</scope>
    <source>
        <strain evidence="9 10">DSM 104297</strain>
    </source>
</reference>
<evidence type="ECO:0000259" key="8">
    <source>
        <dbReference type="Pfam" id="PF00246"/>
    </source>
</evidence>
<accession>A0ABS2QZT6</accession>
<keyword evidence="5" id="KW-0862">Zinc</keyword>
<evidence type="ECO:0000256" key="4">
    <source>
        <dbReference type="ARBA" id="ARBA00022801"/>
    </source>
</evidence>
<dbReference type="Gene3D" id="3.40.630.10">
    <property type="entry name" value="Zn peptidases"/>
    <property type="match status" value="1"/>
</dbReference>
<protein>
    <submittedName>
        <fullName evidence="9">Murein tripeptide amidase MpaA</fullName>
    </submittedName>
</protein>
<name>A0ABS2QZT6_9BACI</name>
<keyword evidence="3" id="KW-0645">Protease</keyword>
<evidence type="ECO:0000256" key="7">
    <source>
        <dbReference type="SAM" id="SignalP"/>
    </source>
</evidence>
<feature type="domain" description="Peptidase M14" evidence="8">
    <location>
        <begin position="188"/>
        <end position="336"/>
    </location>
</feature>
<dbReference type="EMBL" id="JAFBFC010000005">
    <property type="protein sequence ID" value="MBM7703984.1"/>
    <property type="molecule type" value="Genomic_DNA"/>
</dbReference>
<comment type="similarity">
    <text evidence="2">Belongs to the peptidase M14 family.</text>
</comment>
<evidence type="ECO:0000256" key="5">
    <source>
        <dbReference type="ARBA" id="ARBA00022833"/>
    </source>
</evidence>
<keyword evidence="6" id="KW-0482">Metalloprotease</keyword>
<dbReference type="InterPro" id="IPR000834">
    <property type="entry name" value="Peptidase_M14"/>
</dbReference>
<evidence type="ECO:0000313" key="10">
    <source>
        <dbReference type="Proteomes" id="UP000809829"/>
    </source>
</evidence>
<keyword evidence="4" id="KW-0378">Hydrolase</keyword>
<dbReference type="PANTHER" id="PTHR11705:SF143">
    <property type="entry name" value="SLL0236 PROTEIN"/>
    <property type="match status" value="1"/>
</dbReference>
<evidence type="ECO:0000256" key="6">
    <source>
        <dbReference type="ARBA" id="ARBA00023049"/>
    </source>
</evidence>
<dbReference type="Proteomes" id="UP000809829">
    <property type="component" value="Unassembled WGS sequence"/>
</dbReference>
<evidence type="ECO:0000256" key="2">
    <source>
        <dbReference type="ARBA" id="ARBA00005988"/>
    </source>
</evidence>
<dbReference type="RefSeq" id="WP_205188009.1">
    <property type="nucleotide sequence ID" value="NZ_JAFBFC010000005.1"/>
</dbReference>
<feature type="chain" id="PRO_5046857506" evidence="7">
    <location>
        <begin position="30"/>
        <end position="897"/>
    </location>
</feature>
<dbReference type="SUPFAM" id="SSF53187">
    <property type="entry name" value="Zn-dependent exopeptidases"/>
    <property type="match status" value="1"/>
</dbReference>
<sequence>MNKKRWSLLLALTLVLSLLLPNFTSVATAKTNPKVSMTVSQPLLSITEARDVEVEVELSYKANLKHLTWTFGGKTFDEWKKWDSKAGDFTGDPYLTFKEEPHYVKGTKKVKATIHFDLLFNTTDLSPRSIRTKYPQFLNNYELAVTDLKKKEKASASLKLNVYDSYRTYDEIKKEMDELVANPGKGRYIEYKSLGKSVQGRDMHFAVLAKDKKAIDRYLNDTLPKALENPAQLQKEIKSGTLKDYQIPIWFNNIHPDESPGVDAMMDILQQFATKEEITYKATNEKGEEEEVKMNVKEALDHFIFIFNPGHNADGRVNNTRQNANGFDLNRDNGYQTQKESVIVTEEIAKWTPLSFIDLHGFVKDFLIEPCTPPHNPNFEYDLLMDGMIEHAHAMGNAGIANTKYDSYKIPLLDYENGWDDATTAYTAMYAMFHGAMGHTVEIPDLNEESNKALVYASLGAINYSLENKDRLYTNQLEIFKRGIEGTESKEVDKWLVNQKGDVIGRDYAENGQFFPDYYALPIDQSLQKNELEVYNMVDYLTRNGVKVEETTKSVKIGDVTYPKGTFIVPLHQAKRGLANAVLSKGEDVSDWDAMYDSVITNFPDLRGFDRYAIFEKGAFASHVKDVSEADKPVTNTKFKEADLIVPNTNNDVIRVVNQLLKDGKPVQVITESGDGYKKGDFILKRIYLSHYKKDFFIETKPKKGKVPTVALKKPIVSANGSAALKYALKELGFELGEAKDSVVVIDDQGRVKPEQGKAYIYAGGSAAQFLTSQNIVPGLEAKTTDYYHEGLLKVNVNPHPLTNGYEPTEWLYTGSGTWFTSVPKDSDVLLQVSKDDDYYRAGWWPGREAVKGQNLAFTWSNNGYKITAFANDLTFRAHSQQSYRLLANAIFEQSVK</sequence>
<organism evidence="9 10">
    <name type="scientific">Priestia iocasae</name>
    <dbReference type="NCBI Taxonomy" id="2291674"/>
    <lineage>
        <taxon>Bacteria</taxon>
        <taxon>Bacillati</taxon>
        <taxon>Bacillota</taxon>
        <taxon>Bacilli</taxon>
        <taxon>Bacillales</taxon>
        <taxon>Bacillaceae</taxon>
        <taxon>Priestia</taxon>
    </lineage>
</organism>
<evidence type="ECO:0000256" key="1">
    <source>
        <dbReference type="ARBA" id="ARBA00001947"/>
    </source>
</evidence>
<gene>
    <name evidence="9" type="ORF">JOC83_002834</name>
</gene>
<dbReference type="Pfam" id="PF00246">
    <property type="entry name" value="Peptidase_M14"/>
    <property type="match status" value="1"/>
</dbReference>
<keyword evidence="10" id="KW-1185">Reference proteome</keyword>
<dbReference type="CDD" id="cd06244">
    <property type="entry name" value="M14-like"/>
    <property type="match status" value="1"/>
</dbReference>
<evidence type="ECO:0000256" key="3">
    <source>
        <dbReference type="ARBA" id="ARBA00022670"/>
    </source>
</evidence>